<dbReference type="GeneID" id="9465805"/>
<reference evidence="4" key="1">
    <citation type="journal article" date="2009" name="Nature">
        <title>Genome sequence and analysis of the Irish potato famine pathogen Phytophthora infestans.</title>
        <authorList>
            <consortium name="The Broad Institute Genome Sequencing Platform"/>
            <person name="Haas B.J."/>
            <person name="Kamoun S."/>
            <person name="Zody M.C."/>
            <person name="Jiang R.H."/>
            <person name="Handsaker R.E."/>
            <person name="Cano L.M."/>
            <person name="Grabherr M."/>
            <person name="Kodira C.D."/>
            <person name="Raffaele S."/>
            <person name="Torto-Alalibo T."/>
            <person name="Bozkurt T.O."/>
            <person name="Ah-Fong A.M."/>
            <person name="Alvarado L."/>
            <person name="Anderson V.L."/>
            <person name="Armstrong M.R."/>
            <person name="Avrova A."/>
            <person name="Baxter L."/>
            <person name="Beynon J."/>
            <person name="Boevink P.C."/>
            <person name="Bollmann S.R."/>
            <person name="Bos J.I."/>
            <person name="Bulone V."/>
            <person name="Cai G."/>
            <person name="Cakir C."/>
            <person name="Carrington J.C."/>
            <person name="Chawner M."/>
            <person name="Conti L."/>
            <person name="Costanzo S."/>
            <person name="Ewan R."/>
            <person name="Fahlgren N."/>
            <person name="Fischbach M.A."/>
            <person name="Fugelstad J."/>
            <person name="Gilroy E.M."/>
            <person name="Gnerre S."/>
            <person name="Green P.J."/>
            <person name="Grenville-Briggs L.J."/>
            <person name="Griffith J."/>
            <person name="Grunwald N.J."/>
            <person name="Horn K."/>
            <person name="Horner N.R."/>
            <person name="Hu C.H."/>
            <person name="Huitema E."/>
            <person name="Jeong D.H."/>
            <person name="Jones A.M."/>
            <person name="Jones J.D."/>
            <person name="Jones R.W."/>
            <person name="Karlsson E.K."/>
            <person name="Kunjeti S.G."/>
            <person name="Lamour K."/>
            <person name="Liu Z."/>
            <person name="Ma L."/>
            <person name="Maclean D."/>
            <person name="Chibucos M.C."/>
            <person name="McDonald H."/>
            <person name="McWalters J."/>
            <person name="Meijer H.J."/>
            <person name="Morgan W."/>
            <person name="Morris P.F."/>
            <person name="Munro C.A."/>
            <person name="O'Neill K."/>
            <person name="Ospina-Giraldo M."/>
            <person name="Pinzon A."/>
            <person name="Pritchard L."/>
            <person name="Ramsahoye B."/>
            <person name="Ren Q."/>
            <person name="Restrepo S."/>
            <person name="Roy S."/>
            <person name="Sadanandom A."/>
            <person name="Savidor A."/>
            <person name="Schornack S."/>
            <person name="Schwartz D.C."/>
            <person name="Schumann U.D."/>
            <person name="Schwessinger B."/>
            <person name="Seyer L."/>
            <person name="Sharpe T."/>
            <person name="Silvar C."/>
            <person name="Song J."/>
            <person name="Studholme D.J."/>
            <person name="Sykes S."/>
            <person name="Thines M."/>
            <person name="van de Vondervoort P.J."/>
            <person name="Phuntumart V."/>
            <person name="Wawra S."/>
            <person name="Weide R."/>
            <person name="Win J."/>
            <person name="Young C."/>
            <person name="Zhou S."/>
            <person name="Fry W."/>
            <person name="Meyers B.C."/>
            <person name="van West P."/>
            <person name="Ristaino J."/>
            <person name="Govers F."/>
            <person name="Birch P.R."/>
            <person name="Whisson S.C."/>
            <person name="Judelson H.S."/>
            <person name="Nusbaum C."/>
        </authorList>
    </citation>
    <scope>NUCLEOTIDE SEQUENCE [LARGE SCALE GENOMIC DNA]</scope>
    <source>
        <strain evidence="4">T30-4</strain>
    </source>
</reference>
<dbReference type="RefSeq" id="XP_002904046.1">
    <property type="nucleotide sequence ID" value="XM_002904000.1"/>
</dbReference>
<dbReference type="InParanoid" id="D0N9X0"/>
<dbReference type="AlphaFoldDB" id="D0N9X0"/>
<keyword evidence="4" id="KW-1185">Reference proteome</keyword>
<accession>D0N9X0</accession>
<dbReference type="HOGENOM" id="CLU_054438_0_0_1"/>
<sequence length="363" mass="41254">MADKQKPHDDVLTRLVRDLETKTTLCYVKDYPGVELKQLNYHVKKLGPLVNPVFGEQPAFFIDEGRFIPYRMVVYGIMKVAAKIAGLLGSWAKWSGEGGRVTTSQGAFILEQRPGGPNVRMPDVTYTPRDDDRNLTREQIWTYRGDPFVPTFVVEIDKLSGRGSQRSALDRKMRNEYFQHGVQLGWLIDPRPDFQRMYEYYLDDNGDVQCSDNTAWRDLDGGDVLPGFKIRAPVLEMVLGQDSGSSSEDEVDLVCPFPQQAIPRFDNFREYLPDSLRLVHFYRVGVVSKRDEEADGAGKKWRSDLEEIRGMSNNGLSDDQPLSKVVIFLELEAKKKRTMSPTGVVSREGITDEVDRVTGSKMK</sequence>
<evidence type="ECO:0000256" key="1">
    <source>
        <dbReference type="SAM" id="MobiDB-lite"/>
    </source>
</evidence>
<dbReference type="InterPro" id="IPR012296">
    <property type="entry name" value="Nuclease_put_TT1808"/>
</dbReference>
<dbReference type="Gene3D" id="3.90.1570.10">
    <property type="entry name" value="tt1808, chain A"/>
    <property type="match status" value="1"/>
</dbReference>
<dbReference type="VEuPathDB" id="FungiDB:PITG_07825"/>
<dbReference type="OrthoDB" id="88517at2759"/>
<dbReference type="InterPro" id="IPR011335">
    <property type="entry name" value="Restrct_endonuc-II-like"/>
</dbReference>
<dbReference type="Proteomes" id="UP000006643">
    <property type="component" value="Unassembled WGS sequence"/>
</dbReference>
<dbReference type="Pfam" id="PF05685">
    <property type="entry name" value="Uma2"/>
    <property type="match status" value="1"/>
</dbReference>
<feature type="domain" description="Putative restriction endonuclease" evidence="2">
    <location>
        <begin position="80"/>
        <end position="208"/>
    </location>
</feature>
<gene>
    <name evidence="3" type="ORF">PITG_07825</name>
</gene>
<dbReference type="GO" id="GO:0006281">
    <property type="term" value="P:DNA repair"/>
    <property type="evidence" value="ECO:0007669"/>
    <property type="project" value="UniProtKB-ARBA"/>
</dbReference>
<protein>
    <recommendedName>
        <fullName evidence="2">Putative restriction endonuclease domain-containing protein</fullName>
    </recommendedName>
</protein>
<dbReference type="KEGG" id="pif:PITG_07825"/>
<dbReference type="eggNOG" id="ENOG502SI32">
    <property type="taxonomic scope" value="Eukaryota"/>
</dbReference>
<name>D0N9X0_PHYIT</name>
<evidence type="ECO:0000313" key="4">
    <source>
        <dbReference type="Proteomes" id="UP000006643"/>
    </source>
</evidence>
<organism evidence="3 4">
    <name type="scientific">Phytophthora infestans (strain T30-4)</name>
    <name type="common">Potato late blight agent</name>
    <dbReference type="NCBI Taxonomy" id="403677"/>
    <lineage>
        <taxon>Eukaryota</taxon>
        <taxon>Sar</taxon>
        <taxon>Stramenopiles</taxon>
        <taxon>Oomycota</taxon>
        <taxon>Peronosporomycetes</taxon>
        <taxon>Peronosporales</taxon>
        <taxon>Peronosporaceae</taxon>
        <taxon>Phytophthora</taxon>
    </lineage>
</organism>
<evidence type="ECO:0000259" key="2">
    <source>
        <dbReference type="Pfam" id="PF05685"/>
    </source>
</evidence>
<proteinExistence type="predicted"/>
<dbReference type="InterPro" id="IPR008538">
    <property type="entry name" value="Uma2"/>
</dbReference>
<dbReference type="EMBL" id="DS028129">
    <property type="protein sequence ID" value="EEY54224.1"/>
    <property type="molecule type" value="Genomic_DNA"/>
</dbReference>
<evidence type="ECO:0000313" key="3">
    <source>
        <dbReference type="EMBL" id="EEY54224.1"/>
    </source>
</evidence>
<dbReference type="SUPFAM" id="SSF52980">
    <property type="entry name" value="Restriction endonuclease-like"/>
    <property type="match status" value="1"/>
</dbReference>
<feature type="compositionally biased region" description="Basic and acidic residues" evidence="1">
    <location>
        <begin position="349"/>
        <end position="363"/>
    </location>
</feature>
<dbReference type="CDD" id="cd06260">
    <property type="entry name" value="DUF820-like"/>
    <property type="match status" value="1"/>
</dbReference>
<feature type="region of interest" description="Disordered" evidence="1">
    <location>
        <begin position="340"/>
        <end position="363"/>
    </location>
</feature>